<gene>
    <name evidence="3" type="ORF">ISN45_Aa01g011380</name>
</gene>
<feature type="region of interest" description="Disordered" evidence="1">
    <location>
        <begin position="100"/>
        <end position="126"/>
    </location>
</feature>
<dbReference type="CDD" id="cd22160">
    <property type="entry name" value="F-box_AtFBL13-like"/>
    <property type="match status" value="1"/>
</dbReference>
<dbReference type="SMART" id="SM00579">
    <property type="entry name" value="FBD"/>
    <property type="match status" value="1"/>
</dbReference>
<comment type="caution">
    <text evidence="3">The sequence shown here is derived from an EMBL/GenBank/DDBJ whole genome shotgun (WGS) entry which is preliminary data.</text>
</comment>
<evidence type="ECO:0000259" key="2">
    <source>
        <dbReference type="SMART" id="SM00579"/>
    </source>
</evidence>
<dbReference type="GO" id="GO:0004523">
    <property type="term" value="F:RNA-DNA hybrid ribonuclease activity"/>
    <property type="evidence" value="ECO:0007669"/>
    <property type="project" value="InterPro"/>
</dbReference>
<protein>
    <submittedName>
        <fullName evidence="3">Ribonuclease H-like superfamily</fullName>
    </submittedName>
</protein>
<proteinExistence type="predicted"/>
<dbReference type="EMBL" id="JAEFBK010000006">
    <property type="protein sequence ID" value="KAG7592224.1"/>
    <property type="molecule type" value="Genomic_DNA"/>
</dbReference>
<dbReference type="InterPro" id="IPR001810">
    <property type="entry name" value="F-box_dom"/>
</dbReference>
<dbReference type="InterPro" id="IPR055294">
    <property type="entry name" value="FBL60-like"/>
</dbReference>
<dbReference type="Proteomes" id="UP000694240">
    <property type="component" value="Chromosome 6"/>
</dbReference>
<evidence type="ECO:0000256" key="1">
    <source>
        <dbReference type="SAM" id="MobiDB-lite"/>
    </source>
</evidence>
<feature type="domain" description="FBD" evidence="2">
    <location>
        <begin position="790"/>
        <end position="861"/>
    </location>
</feature>
<dbReference type="Pfam" id="PF13456">
    <property type="entry name" value="RVT_3"/>
    <property type="match status" value="1"/>
</dbReference>
<feature type="compositionally biased region" description="Pro residues" evidence="1">
    <location>
        <begin position="103"/>
        <end position="122"/>
    </location>
</feature>
<dbReference type="PANTHER" id="PTHR31293">
    <property type="entry name" value="RNI-LIKE SUPERFAMILY PROTEIN"/>
    <property type="match status" value="1"/>
</dbReference>
<dbReference type="AlphaFoldDB" id="A0A8T2C573"/>
<dbReference type="CDD" id="cd06222">
    <property type="entry name" value="RNase_H_like"/>
    <property type="match status" value="1"/>
</dbReference>
<dbReference type="InterPro" id="IPR055411">
    <property type="entry name" value="LRR_FXL15/At3g58940/PEG3-like"/>
</dbReference>
<dbReference type="Pfam" id="PF00646">
    <property type="entry name" value="F-box"/>
    <property type="match status" value="1"/>
</dbReference>
<sequence>MMKSKEMVVKMLRSNENDELWHTSQGAAQRFSEWRFTTREAPPPAFRPPDWCLLSPLSNSFNVLPAFSGVLLAMSGSAAASLSPHLPTALLAHFRLRLSPAPASDPPSPPEPPVPPDPPDPPLEQIRVTPFHGSLSKSGQSSLQPFTVLLPLLTTRPVPVLLLHVSFVGPGLESTIFSPISPSLRFSQFLDLSAYRHVASSGLLATPFVPFGGTHFAFRRSFTAVCRFCSGLDPVSFSTRFVSGLLILTVYLSFNKALMVHLPWMRSHDYSFMEFYFLPLIEAPSLNLPLIEAPLHRIPRNEAFSCYTDAAWIASSGSCGMGWIFKTQDHRVIHRGSATRLHTPSALAAKALALRSALIAASRMEFTSIKVFSDSQVLISLLITETTTNELQGILHDIAFFSRSLLSIKFLFVPRKSNMLADALAMSALSSLTVLATHALMDRINGLSDEIICHILSFLPTKESALTSVLSKRWRNLFALTPNLCLVDDFEVGGCAQSLIDFVDRVLVVSNNFPIREFSIKCRKSIDSGQFTCWMIDLVNRGVVNLDIDVIAGPHKEAILLPIEMFTCNNTMVELKLATGRFEAMLPDEDVSLPSLKTLFLERICFYNTDFCVLGKLLSASPLLEELTIRCVGSWQYGSCCRNVSSSTLKKLTIVCTPQLDFWDMVFDTPNLAYLEYTGLVPREYPTVNLESLVEAKLDLSFCLGISNPTNLIKGLTNVEVLELSSVKTSEMFYYFREAIPVFGNLFRLSITTDLEFYNWKYFPILIMISPNLHTLVIKGPLHADECEGEYGLSCPVKVLKITEYGGKSGELKRMKHLLEKLACLELVKVRACAINDKEKSRITKDLLMVPRSFNCNIQVKFSEKTK</sequence>
<dbReference type="InterPro" id="IPR002156">
    <property type="entry name" value="RNaseH_domain"/>
</dbReference>
<organism evidence="3 4">
    <name type="scientific">Arabidopsis thaliana x Arabidopsis arenosa</name>
    <dbReference type="NCBI Taxonomy" id="1240361"/>
    <lineage>
        <taxon>Eukaryota</taxon>
        <taxon>Viridiplantae</taxon>
        <taxon>Streptophyta</taxon>
        <taxon>Embryophyta</taxon>
        <taxon>Tracheophyta</taxon>
        <taxon>Spermatophyta</taxon>
        <taxon>Magnoliopsida</taxon>
        <taxon>eudicotyledons</taxon>
        <taxon>Gunneridae</taxon>
        <taxon>Pentapetalae</taxon>
        <taxon>rosids</taxon>
        <taxon>malvids</taxon>
        <taxon>Brassicales</taxon>
        <taxon>Brassicaceae</taxon>
        <taxon>Camelineae</taxon>
        <taxon>Arabidopsis</taxon>
    </lineage>
</organism>
<dbReference type="InterPro" id="IPR006566">
    <property type="entry name" value="FBD"/>
</dbReference>
<dbReference type="Pfam" id="PF24758">
    <property type="entry name" value="LRR_At5g56370"/>
    <property type="match status" value="1"/>
</dbReference>
<reference evidence="3 4" key="1">
    <citation type="submission" date="2020-12" db="EMBL/GenBank/DDBJ databases">
        <title>Concerted genomic and epigenomic changes stabilize Arabidopsis allopolyploids.</title>
        <authorList>
            <person name="Chen Z."/>
        </authorList>
    </citation>
    <scope>NUCLEOTIDE SEQUENCE [LARGE SCALE GENOMIC DNA]</scope>
    <source>
        <strain evidence="3">Allo738</strain>
        <tissue evidence="3">Leaf</tissue>
    </source>
</reference>
<keyword evidence="4" id="KW-1185">Reference proteome</keyword>
<accession>A0A8T2C573</accession>
<dbReference type="GO" id="GO:0003676">
    <property type="term" value="F:nucleic acid binding"/>
    <property type="evidence" value="ECO:0007669"/>
    <property type="project" value="InterPro"/>
</dbReference>
<dbReference type="InterPro" id="IPR053781">
    <property type="entry name" value="F-box_AtFBL13-like"/>
</dbReference>
<evidence type="ECO:0000313" key="3">
    <source>
        <dbReference type="EMBL" id="KAG7592224.1"/>
    </source>
</evidence>
<name>A0A8T2C573_9BRAS</name>
<evidence type="ECO:0000313" key="4">
    <source>
        <dbReference type="Proteomes" id="UP000694240"/>
    </source>
</evidence>
<dbReference type="PANTHER" id="PTHR31293:SF12">
    <property type="entry name" value="RNI-LIKE SUPERFAMILY PROTEIN"/>
    <property type="match status" value="1"/>
</dbReference>
<dbReference type="InterPro" id="IPR044730">
    <property type="entry name" value="RNase_H-like_dom_plant"/>
</dbReference>